<name>A0ABP7B4A5_9PSEU</name>
<comment type="caution">
    <text evidence="4">The sequence shown here is derived from an EMBL/GenBank/DDBJ whole genome shotgun (WGS) entry which is preliminary data.</text>
</comment>
<evidence type="ECO:0000313" key="4">
    <source>
        <dbReference type="EMBL" id="GAA3647157.1"/>
    </source>
</evidence>
<evidence type="ECO:0000259" key="3">
    <source>
        <dbReference type="PROSITE" id="PS51635"/>
    </source>
</evidence>
<dbReference type="PROSITE" id="PS51635">
    <property type="entry name" value="PNPLA"/>
    <property type="match status" value="1"/>
</dbReference>
<keyword evidence="1 2" id="KW-0443">Lipid metabolism</keyword>
<evidence type="ECO:0000256" key="1">
    <source>
        <dbReference type="ARBA" id="ARBA00023098"/>
    </source>
</evidence>
<dbReference type="PANTHER" id="PTHR46394:SF1">
    <property type="entry name" value="PNPLA DOMAIN-CONTAINING PROTEIN"/>
    <property type="match status" value="1"/>
</dbReference>
<dbReference type="RefSeq" id="WP_346131393.1">
    <property type="nucleotide sequence ID" value="NZ_BAABBE010000009.1"/>
</dbReference>
<reference evidence="5" key="1">
    <citation type="journal article" date="2019" name="Int. J. Syst. Evol. Microbiol.">
        <title>The Global Catalogue of Microorganisms (GCM) 10K type strain sequencing project: providing services to taxonomists for standard genome sequencing and annotation.</title>
        <authorList>
            <consortium name="The Broad Institute Genomics Platform"/>
            <consortium name="The Broad Institute Genome Sequencing Center for Infectious Disease"/>
            <person name="Wu L."/>
            <person name="Ma J."/>
        </authorList>
    </citation>
    <scope>NUCLEOTIDE SEQUENCE [LARGE SCALE GENOMIC DNA]</scope>
    <source>
        <strain evidence="5">JCM 17494</strain>
    </source>
</reference>
<dbReference type="Pfam" id="PF01734">
    <property type="entry name" value="Patatin"/>
    <property type="match status" value="1"/>
</dbReference>
<sequence>MSEKSVDLVLEGGGVKGIALLGAVLVLADAGYRFQRIAGTSAGAIVAALVAAYQKEGKNLWELADVMREVDYRRFADEPWPQRATGVVGDALSAFVHGGSHDGDHLVEWLTPLLAGVGVRTFADLRCPDGGGSLEDHQKYSLVVHASDLSRRALVRLPWDYALYGLNADDQSVVDAVRASMAIPFYFRPVHVTTGRGTCTWVDGGLLANFPITVFDRTDGRSARWPTWGVKLSGRPVAGHDRPVRTVAGIAAGCLRTLTGDWNRHRLDSEGVGRRTMFVDTMNISATDFGISRADQETLLENGRRAAHEFLDSTSSGHRLAG</sequence>
<keyword evidence="2" id="KW-0442">Lipid degradation</keyword>
<dbReference type="Gene3D" id="3.40.1090.10">
    <property type="entry name" value="Cytosolic phospholipase A2 catalytic domain"/>
    <property type="match status" value="2"/>
</dbReference>
<proteinExistence type="predicted"/>
<organism evidence="4 5">
    <name type="scientific">Lentzea roselyniae</name>
    <dbReference type="NCBI Taxonomy" id="531940"/>
    <lineage>
        <taxon>Bacteria</taxon>
        <taxon>Bacillati</taxon>
        <taxon>Actinomycetota</taxon>
        <taxon>Actinomycetes</taxon>
        <taxon>Pseudonocardiales</taxon>
        <taxon>Pseudonocardiaceae</taxon>
        <taxon>Lentzea</taxon>
    </lineage>
</organism>
<dbReference type="PANTHER" id="PTHR46394">
    <property type="entry name" value="ANNEXIN"/>
    <property type="match status" value="1"/>
</dbReference>
<evidence type="ECO:0000313" key="5">
    <source>
        <dbReference type="Proteomes" id="UP001500711"/>
    </source>
</evidence>
<keyword evidence="5" id="KW-1185">Reference proteome</keyword>
<dbReference type="Proteomes" id="UP001500711">
    <property type="component" value="Unassembled WGS sequence"/>
</dbReference>
<dbReference type="EMBL" id="BAABBE010000009">
    <property type="protein sequence ID" value="GAA3647157.1"/>
    <property type="molecule type" value="Genomic_DNA"/>
</dbReference>
<gene>
    <name evidence="4" type="ORF">GCM10022267_37220</name>
</gene>
<feature type="active site" description="Proton acceptor" evidence="2">
    <location>
        <position position="203"/>
    </location>
</feature>
<feature type="short sequence motif" description="DGA/G" evidence="2">
    <location>
        <begin position="203"/>
        <end position="205"/>
    </location>
</feature>
<evidence type="ECO:0000256" key="2">
    <source>
        <dbReference type="PROSITE-ProRule" id="PRU01161"/>
    </source>
</evidence>
<accession>A0ABP7B4A5</accession>
<keyword evidence="2" id="KW-0378">Hydrolase</keyword>
<feature type="short sequence motif" description="GXGXXG" evidence="2">
    <location>
        <begin position="12"/>
        <end position="17"/>
    </location>
</feature>
<dbReference type="CDD" id="cd07207">
    <property type="entry name" value="Pat_ExoU_VipD_like"/>
    <property type="match status" value="1"/>
</dbReference>
<dbReference type="InterPro" id="IPR002641">
    <property type="entry name" value="PNPLA_dom"/>
</dbReference>
<feature type="active site" description="Nucleophile" evidence="2">
    <location>
        <position position="41"/>
    </location>
</feature>
<feature type="short sequence motif" description="GXSXG" evidence="2">
    <location>
        <begin position="39"/>
        <end position="43"/>
    </location>
</feature>
<dbReference type="SUPFAM" id="SSF52151">
    <property type="entry name" value="FabD/lysophospholipase-like"/>
    <property type="match status" value="1"/>
</dbReference>
<dbReference type="InterPro" id="IPR016035">
    <property type="entry name" value="Acyl_Trfase/lysoPLipase"/>
</dbReference>
<dbReference type="InterPro" id="IPR052580">
    <property type="entry name" value="Lipid_Hydrolase"/>
</dbReference>
<protein>
    <submittedName>
        <fullName evidence="4">Patatin-like phospholipase family protein</fullName>
    </submittedName>
</protein>
<feature type="domain" description="PNPLA" evidence="3">
    <location>
        <begin position="8"/>
        <end position="216"/>
    </location>
</feature>